<accession>A0A2N1JDH3</accession>
<dbReference type="AlphaFoldDB" id="A0A2N1JDH3"/>
<dbReference type="EMBL" id="KZ454989">
    <property type="protein sequence ID" value="PKI84611.1"/>
    <property type="molecule type" value="Genomic_DNA"/>
</dbReference>
<dbReference type="PANTHER" id="PTHR10285">
    <property type="entry name" value="URIDINE KINASE"/>
    <property type="match status" value="1"/>
</dbReference>
<dbReference type="Gene3D" id="3.40.50.300">
    <property type="entry name" value="P-loop containing nucleotide triphosphate hydrolases"/>
    <property type="match status" value="2"/>
</dbReference>
<organism evidence="2 3">
    <name type="scientific">Malassezia vespertilionis</name>
    <dbReference type="NCBI Taxonomy" id="2020962"/>
    <lineage>
        <taxon>Eukaryota</taxon>
        <taxon>Fungi</taxon>
        <taxon>Dikarya</taxon>
        <taxon>Basidiomycota</taxon>
        <taxon>Ustilaginomycotina</taxon>
        <taxon>Malasseziomycetes</taxon>
        <taxon>Malasseziales</taxon>
        <taxon>Malasseziaceae</taxon>
        <taxon>Malassezia</taxon>
    </lineage>
</organism>
<dbReference type="InterPro" id="IPR006083">
    <property type="entry name" value="PRK/URK"/>
</dbReference>
<dbReference type="STRING" id="2020962.A0A2N1JDH3"/>
<protein>
    <recommendedName>
        <fullName evidence="1">Phosphoribulokinase/uridine kinase domain-containing protein</fullName>
    </recommendedName>
</protein>
<gene>
    <name evidence="2" type="ORF">MVES_001761</name>
</gene>
<proteinExistence type="predicted"/>
<name>A0A2N1JDH3_9BASI</name>
<dbReference type="GO" id="GO:0005524">
    <property type="term" value="F:ATP binding"/>
    <property type="evidence" value="ECO:0007669"/>
    <property type="project" value="InterPro"/>
</dbReference>
<dbReference type="Proteomes" id="UP000232875">
    <property type="component" value="Unassembled WGS sequence"/>
</dbReference>
<dbReference type="SUPFAM" id="SSF52540">
    <property type="entry name" value="P-loop containing nucleoside triphosphate hydrolases"/>
    <property type="match status" value="1"/>
</dbReference>
<evidence type="ECO:0000313" key="2">
    <source>
        <dbReference type="EMBL" id="PKI84611.1"/>
    </source>
</evidence>
<dbReference type="OrthoDB" id="6362633at2759"/>
<evidence type="ECO:0000259" key="1">
    <source>
        <dbReference type="Pfam" id="PF00485"/>
    </source>
</evidence>
<evidence type="ECO:0000313" key="3">
    <source>
        <dbReference type="Proteomes" id="UP000232875"/>
    </source>
</evidence>
<dbReference type="InterPro" id="IPR027417">
    <property type="entry name" value="P-loop_NTPase"/>
</dbReference>
<dbReference type="Pfam" id="PF00485">
    <property type="entry name" value="PRK"/>
    <property type="match status" value="1"/>
</dbReference>
<feature type="domain" description="Phosphoribulokinase/uridine kinase" evidence="1">
    <location>
        <begin position="26"/>
        <end position="185"/>
    </location>
</feature>
<dbReference type="GO" id="GO:0016301">
    <property type="term" value="F:kinase activity"/>
    <property type="evidence" value="ECO:0007669"/>
    <property type="project" value="InterPro"/>
</dbReference>
<reference evidence="2 3" key="1">
    <citation type="submission" date="2017-10" db="EMBL/GenBank/DDBJ databases">
        <title>A novel species of cold-tolerant Malassezia isolated from bats.</title>
        <authorList>
            <person name="Lorch J.M."/>
            <person name="Palmer J.M."/>
            <person name="Vanderwolf K.J."/>
            <person name="Schmidt K.Z."/>
            <person name="Verant M.L."/>
            <person name="Weller T.J."/>
            <person name="Blehert D.S."/>
        </authorList>
    </citation>
    <scope>NUCLEOTIDE SEQUENCE [LARGE SCALE GENOMIC DNA]</scope>
    <source>
        <strain evidence="2 3">NWHC:44797-103</strain>
    </source>
</reference>
<keyword evidence="3" id="KW-1185">Reference proteome</keyword>
<sequence>MEQIDALADKVIAQHTALLAPRPYLVGISGIPASGKSSLAARVSQRINERLCKETCICIGLDGWHHSRSVLDTFPNPREAHARRGAAFTFDAEAFVAFVKLLRHGYLNQRGAPLPVFLAPSFSHAAKDPQRDAIRVEPWHTIVIIEGLYCNLNVPPWEQVAACWDMRWLLDITMDTARERLIRRHVEAGIAKNADEAALQADKNDLPNGEWIYAHTVTPIERIYVAEG</sequence>